<protein>
    <recommendedName>
        <fullName evidence="1">HNH endonuclease 5 domain-containing protein</fullName>
    </recommendedName>
</protein>
<evidence type="ECO:0000313" key="2">
    <source>
        <dbReference type="EMBL" id="OAB81429.1"/>
    </source>
</evidence>
<feature type="non-terminal residue" evidence="2">
    <location>
        <position position="1"/>
    </location>
</feature>
<reference evidence="2 3" key="1">
    <citation type="submission" date="2016-02" db="EMBL/GenBank/DDBJ databases">
        <title>Ulvibacter sp. LPB0005, isolated from Thais luteostoma.</title>
        <authorList>
            <person name="Shin S.-K."/>
            <person name="Yi H."/>
        </authorList>
    </citation>
    <scope>NUCLEOTIDE SEQUENCE [LARGE SCALE GENOMIC DNA]</scope>
    <source>
        <strain evidence="2 3">LPB0005</strain>
    </source>
</reference>
<name>A0A167K672_9FLAO</name>
<gene>
    <name evidence="2" type="ORF">ULVI_00990</name>
</gene>
<sequence>LCKPLAIIKKILMLDIKVVLPTFEKSPLHEAYSISKVLSAKRSKKVILGKKKDKVCRFCSMNESQTSFKNLAHLIPEFMGNKTLFSNYECDNCNNYFGNLETSLSGLGGVFNSLATLKGKKGFPKFKDNSDEIEIFARSIKDIVIRFNNPEKKSRSIQRDTNNKLYHFNIQQPSYIPQNAFKSLMKIGVGMMPETEFNDYKNTMAWLLDGNSVDQTNNPLFQVYRKLGGERRFLQPWAILFKKREFNNNYLYPKHTLVIFYGILTYQIFIPTVEDKDLLFNQNEMILPISKYLVELKRNDKVNNTAHVVPINLGSNLKFRPKRIEFSSHFRTHE</sequence>
<organism evidence="2 3">
    <name type="scientific">Cochleicola gelatinilyticus</name>
    <dbReference type="NCBI Taxonomy" id="1763537"/>
    <lineage>
        <taxon>Bacteria</taxon>
        <taxon>Pseudomonadati</taxon>
        <taxon>Bacteroidota</taxon>
        <taxon>Flavobacteriia</taxon>
        <taxon>Flavobacteriales</taxon>
        <taxon>Flavobacteriaceae</taxon>
        <taxon>Cochleicola</taxon>
    </lineage>
</organism>
<dbReference type="STRING" id="1763537.ULVI_00990"/>
<evidence type="ECO:0000313" key="3">
    <source>
        <dbReference type="Proteomes" id="UP000077013"/>
    </source>
</evidence>
<dbReference type="AlphaFoldDB" id="A0A167K672"/>
<accession>A0A167K672</accession>
<dbReference type="RefSeq" id="WP_068588567.1">
    <property type="nucleotide sequence ID" value="NZ_LRXL01000012.1"/>
</dbReference>
<dbReference type="EMBL" id="LRXL01000012">
    <property type="protein sequence ID" value="OAB81429.1"/>
    <property type="molecule type" value="Genomic_DNA"/>
</dbReference>
<comment type="caution">
    <text evidence="2">The sequence shown here is derived from an EMBL/GenBank/DDBJ whole genome shotgun (WGS) entry which is preliminary data.</text>
</comment>
<keyword evidence="3" id="KW-1185">Reference proteome</keyword>
<proteinExistence type="predicted"/>
<feature type="domain" description="HNH endonuclease 5" evidence="1">
    <location>
        <begin position="56"/>
        <end position="99"/>
    </location>
</feature>
<dbReference type="Proteomes" id="UP000077013">
    <property type="component" value="Unassembled WGS sequence"/>
</dbReference>
<evidence type="ECO:0000259" key="1">
    <source>
        <dbReference type="Pfam" id="PF14279"/>
    </source>
</evidence>
<dbReference type="InterPro" id="IPR029471">
    <property type="entry name" value="HNH_5"/>
</dbReference>
<dbReference type="Pfam" id="PF14279">
    <property type="entry name" value="HNH_5"/>
    <property type="match status" value="1"/>
</dbReference>